<dbReference type="Gene3D" id="1.10.287.1350">
    <property type="match status" value="1"/>
</dbReference>
<dbReference type="SUPFAM" id="SSF53335">
    <property type="entry name" value="S-adenosyl-L-methionine-dependent methyltransferases"/>
    <property type="match status" value="1"/>
</dbReference>
<keyword evidence="3" id="KW-0949">S-adenosyl-L-methionine</keyword>
<evidence type="ECO:0000259" key="6">
    <source>
        <dbReference type="Pfam" id="PF08100"/>
    </source>
</evidence>
<dbReference type="GO" id="GO:0046983">
    <property type="term" value="F:protein dimerization activity"/>
    <property type="evidence" value="ECO:0007669"/>
    <property type="project" value="InterPro"/>
</dbReference>
<evidence type="ECO:0000313" key="8">
    <source>
        <dbReference type="Proteomes" id="UP001139485"/>
    </source>
</evidence>
<keyword evidence="1" id="KW-0489">Methyltransferase</keyword>
<evidence type="ECO:0000256" key="4">
    <source>
        <dbReference type="PIRSR" id="PIRSR005739-1"/>
    </source>
</evidence>
<dbReference type="InterPro" id="IPR001077">
    <property type="entry name" value="COMT_C"/>
</dbReference>
<evidence type="ECO:0000259" key="5">
    <source>
        <dbReference type="Pfam" id="PF00891"/>
    </source>
</evidence>
<keyword evidence="8" id="KW-1185">Reference proteome</keyword>
<dbReference type="InterPro" id="IPR029063">
    <property type="entry name" value="SAM-dependent_MTases_sf"/>
</dbReference>
<gene>
    <name evidence="7" type="ORF">M8330_19725</name>
</gene>
<dbReference type="PIRSF" id="PIRSF005739">
    <property type="entry name" value="O-mtase"/>
    <property type="match status" value="1"/>
</dbReference>
<dbReference type="Pfam" id="PF08100">
    <property type="entry name" value="Dimerisation"/>
    <property type="match status" value="1"/>
</dbReference>
<dbReference type="PANTHER" id="PTHR43712:SF2">
    <property type="entry name" value="O-METHYLTRANSFERASE CICE"/>
    <property type="match status" value="1"/>
</dbReference>
<dbReference type="InterPro" id="IPR036388">
    <property type="entry name" value="WH-like_DNA-bd_sf"/>
</dbReference>
<comment type="caution">
    <text evidence="7">The sequence shown here is derived from an EMBL/GenBank/DDBJ whole genome shotgun (WGS) entry which is preliminary data.</text>
</comment>
<dbReference type="PROSITE" id="PS51683">
    <property type="entry name" value="SAM_OMT_II"/>
    <property type="match status" value="1"/>
</dbReference>
<keyword evidence="2" id="KW-0808">Transferase</keyword>
<dbReference type="Proteomes" id="UP001139485">
    <property type="component" value="Unassembled WGS sequence"/>
</dbReference>
<evidence type="ECO:0000256" key="1">
    <source>
        <dbReference type="ARBA" id="ARBA00022603"/>
    </source>
</evidence>
<dbReference type="InterPro" id="IPR036390">
    <property type="entry name" value="WH_DNA-bd_sf"/>
</dbReference>
<dbReference type="Pfam" id="PF00891">
    <property type="entry name" value="Methyltransf_2"/>
    <property type="match status" value="1"/>
</dbReference>
<evidence type="ECO:0000256" key="2">
    <source>
        <dbReference type="ARBA" id="ARBA00022679"/>
    </source>
</evidence>
<name>A0A9X2IGZ1_9ACTN</name>
<organism evidence="7 8">
    <name type="scientific">Nocardioides bruguierae</name>
    <dbReference type="NCBI Taxonomy" id="2945102"/>
    <lineage>
        <taxon>Bacteria</taxon>
        <taxon>Bacillati</taxon>
        <taxon>Actinomycetota</taxon>
        <taxon>Actinomycetes</taxon>
        <taxon>Propionibacteriales</taxon>
        <taxon>Nocardioidaceae</taxon>
        <taxon>Nocardioides</taxon>
    </lineage>
</organism>
<dbReference type="GO" id="GO:0032259">
    <property type="term" value="P:methylation"/>
    <property type="evidence" value="ECO:0007669"/>
    <property type="project" value="UniProtKB-KW"/>
</dbReference>
<dbReference type="GO" id="GO:0008171">
    <property type="term" value="F:O-methyltransferase activity"/>
    <property type="evidence" value="ECO:0007669"/>
    <property type="project" value="InterPro"/>
</dbReference>
<dbReference type="AlphaFoldDB" id="A0A9X2IGZ1"/>
<dbReference type="SUPFAM" id="SSF46785">
    <property type="entry name" value="Winged helix' DNA-binding domain"/>
    <property type="match status" value="1"/>
</dbReference>
<evidence type="ECO:0000313" key="7">
    <source>
        <dbReference type="EMBL" id="MCM0622523.1"/>
    </source>
</evidence>
<evidence type="ECO:0000256" key="3">
    <source>
        <dbReference type="ARBA" id="ARBA00022691"/>
    </source>
</evidence>
<reference evidence="7" key="1">
    <citation type="submission" date="2022-05" db="EMBL/GenBank/DDBJ databases">
        <authorList>
            <person name="Tuo L."/>
        </authorList>
    </citation>
    <scope>NUCLEOTIDE SEQUENCE</scope>
    <source>
        <strain evidence="7">BSK12Z-4</strain>
    </source>
</reference>
<protein>
    <recommendedName>
        <fullName evidence="9">Methyltransferase</fullName>
    </recommendedName>
</protein>
<dbReference type="Gene3D" id="3.40.50.150">
    <property type="entry name" value="Vaccinia Virus protein VP39"/>
    <property type="match status" value="1"/>
</dbReference>
<evidence type="ECO:0008006" key="9">
    <source>
        <dbReference type="Google" id="ProtNLM"/>
    </source>
</evidence>
<dbReference type="Gene3D" id="1.10.10.10">
    <property type="entry name" value="Winged helix-like DNA-binding domain superfamily/Winged helix DNA-binding domain"/>
    <property type="match status" value="1"/>
</dbReference>
<dbReference type="PANTHER" id="PTHR43712">
    <property type="entry name" value="PUTATIVE (AFU_ORTHOLOGUE AFUA_4G14580)-RELATED"/>
    <property type="match status" value="1"/>
</dbReference>
<dbReference type="EMBL" id="JAMOIL010000038">
    <property type="protein sequence ID" value="MCM0622523.1"/>
    <property type="molecule type" value="Genomic_DNA"/>
</dbReference>
<sequence length="343" mass="36583">MSESNSSDAAAAAAGRVSAGLHGFMMTQILATSVEVGVIDAISGGSCSISELSASTGISEKMMRRFLPALQGLEVVRVEGQRVALTELGATLRSDVGTLAGLARLLGNEHYAAWAKLGTSLRTGESGFRVALERDPWSVLDASPDQVDSLSRLSRRSTDFFFDEITHLIDLPARSRIADIGCGDGSFLAKLVAQHAELRGIAFDQMSLLPIIRRTVHEYGVEAACAVRGGSFFEPLSISADVFILKSVLHDWDDESAVTILHRVRESMGGASRLVVIEFSGEHKDDLLGAAMRDLNMLVLFGGADRSATEYTDLLVTAGFKVVREARGSSGILVVEAEVATLP</sequence>
<feature type="domain" description="O-methyltransferase C-terminal" evidence="5">
    <location>
        <begin position="114"/>
        <end position="321"/>
    </location>
</feature>
<feature type="active site" description="Proton acceptor" evidence="4">
    <location>
        <position position="250"/>
    </location>
</feature>
<accession>A0A9X2IGZ1</accession>
<dbReference type="RefSeq" id="WP_250828731.1">
    <property type="nucleotide sequence ID" value="NZ_JAMOIL010000038.1"/>
</dbReference>
<feature type="domain" description="O-methyltransferase dimerisation" evidence="6">
    <location>
        <begin position="21"/>
        <end position="92"/>
    </location>
</feature>
<dbReference type="InterPro" id="IPR016461">
    <property type="entry name" value="COMT-like"/>
</dbReference>
<dbReference type="InterPro" id="IPR012967">
    <property type="entry name" value="COMT_dimerisation"/>
</dbReference>
<proteinExistence type="predicted"/>